<dbReference type="OrthoDB" id="1577640at2759"/>
<proteinExistence type="predicted"/>
<feature type="repeat" description="ANK" evidence="2">
    <location>
        <begin position="704"/>
        <end position="736"/>
    </location>
</feature>
<dbReference type="InterPro" id="IPR036770">
    <property type="entry name" value="Ankyrin_rpt-contain_sf"/>
</dbReference>
<evidence type="ECO:0000259" key="4">
    <source>
        <dbReference type="PROSITE" id="PS50837"/>
    </source>
</evidence>
<evidence type="ECO:0000256" key="3">
    <source>
        <dbReference type="SAM" id="MobiDB-lite"/>
    </source>
</evidence>
<gene>
    <name evidence="5" type="ORF">A1O1_04972</name>
</gene>
<comment type="caution">
    <text evidence="5">The sequence shown here is derived from an EMBL/GenBank/DDBJ whole genome shotgun (WGS) entry which is preliminary data.</text>
</comment>
<feature type="domain" description="NACHT" evidence="4">
    <location>
        <begin position="218"/>
        <end position="333"/>
    </location>
</feature>
<dbReference type="AlphaFoldDB" id="W9YEF4"/>
<dbReference type="Pfam" id="PF24883">
    <property type="entry name" value="NPHP3_N"/>
    <property type="match status" value="1"/>
</dbReference>
<sequence>MTDPFSAATGVAGLISLAGFVLGRCYRYGCGVADAPSEAKRLVSEVTGLSGILVGVQGLIKQSDQAGKALETVCADCKASLETLALRLQKHSPGASKSTRKQTVNRLLWPLRRSETEELINALERHKASLSLALDSLSAEALTNQRTTLDTVSDAVAALSSDLRSSQAADERRNILDWLSDYEHEAQYRRGFQLYCSQTCNWLLNHPEFHKWCQMRSSLLWMHGQAGSGKTVATSYLIHHLANANVNGPLLAYFYYDASTIESLTPETFFGAILKQFCAQLAQIPDGIVDAYQRAASRLGTPKQPSPSDLKRLLQIVLDGSRAAVILIDGLDESPDYPPVCDFLTSTVAAGQSPLRVFISSRPEVDLQRRLRSFQHIPVPEYAVEEDISVYIKTRIHTDPRLRRMSEKMKDYVEQTLRLGSHGMFRWVQCQLDEISHLRTDAAVKRALHKLPSSLEGSYLRILQKINREDIIFARRTMLWLAYASHPLTPTELAEAIVLDPEFDDLDPDAQLNDPNDILEICGSLITFSTAAKTARIAHHSVREYLTERVHASASATASTNLSLSSEFHIPPTTSHRTIAQTCLSYLLLPEFSAGPLHEADFRWTLSHYPLLRYGAHKWPFHVHMSGAESQLLPLIRRLMTASPGFLFWLQLVLYDSNHGYVPPGADLDRARPLYYAASYGLAETVRSLVADPSVDLNERAGRFGGTAMHAAVWRERPEALRVLVDAGADASVRDFNGATPAEMALWSGRRELYDIVVSLSGKGVEGERETDRDRQIDRQTDGETDRYRDRDASLQSLIERVMRDRERALAVSSRQ</sequence>
<protein>
    <recommendedName>
        <fullName evidence="4">NACHT domain-containing protein</fullName>
    </recommendedName>
</protein>
<feature type="region of interest" description="Disordered" evidence="3">
    <location>
        <begin position="765"/>
        <end position="791"/>
    </location>
</feature>
<dbReference type="InterPro" id="IPR054471">
    <property type="entry name" value="GPIID_WHD"/>
</dbReference>
<keyword evidence="1" id="KW-0677">Repeat</keyword>
<evidence type="ECO:0000256" key="2">
    <source>
        <dbReference type="PROSITE-ProRule" id="PRU00023"/>
    </source>
</evidence>
<dbReference type="SUPFAM" id="SSF52540">
    <property type="entry name" value="P-loop containing nucleoside triphosphate hydrolases"/>
    <property type="match status" value="1"/>
</dbReference>
<evidence type="ECO:0000313" key="6">
    <source>
        <dbReference type="Proteomes" id="UP000019484"/>
    </source>
</evidence>
<dbReference type="Gene3D" id="3.40.50.300">
    <property type="entry name" value="P-loop containing nucleotide triphosphate hydrolases"/>
    <property type="match status" value="1"/>
</dbReference>
<keyword evidence="6" id="KW-1185">Reference proteome</keyword>
<name>W9YEF4_9EURO</name>
<dbReference type="PANTHER" id="PTHR10039:SF16">
    <property type="entry name" value="GPI INOSITOL-DEACYLASE"/>
    <property type="match status" value="1"/>
</dbReference>
<dbReference type="GeneID" id="19159850"/>
<evidence type="ECO:0000256" key="1">
    <source>
        <dbReference type="ARBA" id="ARBA00022737"/>
    </source>
</evidence>
<dbReference type="HOGENOM" id="CLU_000288_34_23_1"/>
<dbReference type="SMART" id="SM00248">
    <property type="entry name" value="ANK"/>
    <property type="match status" value="2"/>
</dbReference>
<dbReference type="EMBL" id="AMWN01000004">
    <property type="protein sequence ID" value="EXJ88045.1"/>
    <property type="molecule type" value="Genomic_DNA"/>
</dbReference>
<evidence type="ECO:0000313" key="5">
    <source>
        <dbReference type="EMBL" id="EXJ88045.1"/>
    </source>
</evidence>
<dbReference type="InterPro" id="IPR027417">
    <property type="entry name" value="P-loop_NTPase"/>
</dbReference>
<dbReference type="RefSeq" id="XP_007724051.1">
    <property type="nucleotide sequence ID" value="XM_007725861.1"/>
</dbReference>
<dbReference type="PANTHER" id="PTHR10039">
    <property type="entry name" value="AMELOGENIN"/>
    <property type="match status" value="1"/>
</dbReference>
<dbReference type="PROSITE" id="PS50837">
    <property type="entry name" value="NACHT"/>
    <property type="match status" value="1"/>
</dbReference>
<dbReference type="Pfam" id="PF12796">
    <property type="entry name" value="Ank_2"/>
    <property type="match status" value="1"/>
</dbReference>
<accession>W9YEF4</accession>
<reference evidence="5 6" key="1">
    <citation type="submission" date="2013-03" db="EMBL/GenBank/DDBJ databases">
        <title>The Genome Sequence of Capronia coronata CBS 617.96.</title>
        <authorList>
            <consortium name="The Broad Institute Genomics Platform"/>
            <person name="Cuomo C."/>
            <person name="de Hoog S."/>
            <person name="Gorbushina A."/>
            <person name="Walker B."/>
            <person name="Young S.K."/>
            <person name="Zeng Q."/>
            <person name="Gargeya S."/>
            <person name="Fitzgerald M."/>
            <person name="Haas B."/>
            <person name="Abouelleil A."/>
            <person name="Allen A.W."/>
            <person name="Alvarado L."/>
            <person name="Arachchi H.M."/>
            <person name="Berlin A.M."/>
            <person name="Chapman S.B."/>
            <person name="Gainer-Dewar J."/>
            <person name="Goldberg J."/>
            <person name="Griggs A."/>
            <person name="Gujja S."/>
            <person name="Hansen M."/>
            <person name="Howarth C."/>
            <person name="Imamovic A."/>
            <person name="Ireland A."/>
            <person name="Larimer J."/>
            <person name="McCowan C."/>
            <person name="Murphy C."/>
            <person name="Pearson M."/>
            <person name="Poon T.W."/>
            <person name="Priest M."/>
            <person name="Roberts A."/>
            <person name="Saif S."/>
            <person name="Shea T."/>
            <person name="Sisk P."/>
            <person name="Sykes S."/>
            <person name="Wortman J."/>
            <person name="Nusbaum C."/>
            <person name="Birren B."/>
        </authorList>
    </citation>
    <scope>NUCLEOTIDE SEQUENCE [LARGE SCALE GENOMIC DNA]</scope>
    <source>
        <strain evidence="5 6">CBS 617.96</strain>
    </source>
</reference>
<dbReference type="Pfam" id="PF22939">
    <property type="entry name" value="WHD_GPIID"/>
    <property type="match status" value="1"/>
</dbReference>
<dbReference type="STRING" id="1182541.W9YEF4"/>
<dbReference type="SUPFAM" id="SSF48403">
    <property type="entry name" value="Ankyrin repeat"/>
    <property type="match status" value="1"/>
</dbReference>
<keyword evidence="2" id="KW-0040">ANK repeat</keyword>
<dbReference type="InterPro" id="IPR002110">
    <property type="entry name" value="Ankyrin_rpt"/>
</dbReference>
<organism evidence="5 6">
    <name type="scientific">Capronia coronata CBS 617.96</name>
    <dbReference type="NCBI Taxonomy" id="1182541"/>
    <lineage>
        <taxon>Eukaryota</taxon>
        <taxon>Fungi</taxon>
        <taxon>Dikarya</taxon>
        <taxon>Ascomycota</taxon>
        <taxon>Pezizomycotina</taxon>
        <taxon>Eurotiomycetes</taxon>
        <taxon>Chaetothyriomycetidae</taxon>
        <taxon>Chaetothyriales</taxon>
        <taxon>Herpotrichiellaceae</taxon>
        <taxon>Capronia</taxon>
    </lineage>
</organism>
<dbReference type="PROSITE" id="PS50088">
    <property type="entry name" value="ANK_REPEAT"/>
    <property type="match status" value="1"/>
</dbReference>
<dbReference type="PROSITE" id="PS50297">
    <property type="entry name" value="ANK_REP_REGION"/>
    <property type="match status" value="1"/>
</dbReference>
<dbReference type="Gene3D" id="1.25.40.20">
    <property type="entry name" value="Ankyrin repeat-containing domain"/>
    <property type="match status" value="1"/>
</dbReference>
<dbReference type="InterPro" id="IPR056884">
    <property type="entry name" value="NPHP3-like_N"/>
</dbReference>
<dbReference type="eggNOG" id="ENOG502SM5C">
    <property type="taxonomic scope" value="Eukaryota"/>
</dbReference>
<dbReference type="InterPro" id="IPR007111">
    <property type="entry name" value="NACHT_NTPase"/>
</dbReference>
<dbReference type="Proteomes" id="UP000019484">
    <property type="component" value="Unassembled WGS sequence"/>
</dbReference>